<name>O49024_AGACH</name>
<dbReference type="AlphaFoldDB" id="O49024"/>
<dbReference type="EMBL" id="AF034719">
    <property type="protein sequence ID" value="AAC04732.1"/>
    <property type="molecule type" value="Genomic_DNA"/>
</dbReference>
<keyword evidence="2" id="KW-0614">Plasmid</keyword>
<accession>O49024</accession>
<protein>
    <submittedName>
        <fullName evidence="2">Uncharacterized protein</fullName>
    </submittedName>
</protein>
<proteinExistence type="predicted"/>
<evidence type="ECO:0000313" key="2">
    <source>
        <dbReference type="EMBL" id="AAC04732.1"/>
    </source>
</evidence>
<evidence type="ECO:0000256" key="1">
    <source>
        <dbReference type="SAM" id="Phobius"/>
    </source>
</evidence>
<organism evidence="2">
    <name type="scientific">Agarophyton chilense</name>
    <name type="common">Red seaweed</name>
    <name type="synonym">Gracilaria chilensis</name>
    <dbReference type="NCBI Taxonomy" id="2510777"/>
    <lineage>
        <taxon>Eukaryota</taxon>
        <taxon>Rhodophyta</taxon>
        <taxon>Florideophyceae</taxon>
        <taxon>Rhodymeniophycidae</taxon>
        <taxon>Gracilariales</taxon>
        <taxon>Gracilariaceae</taxon>
        <taxon>Agarophyton</taxon>
    </lineage>
</organism>
<feature type="transmembrane region" description="Helical" evidence="1">
    <location>
        <begin position="43"/>
        <end position="65"/>
    </location>
</feature>
<feature type="transmembrane region" description="Helical" evidence="1">
    <location>
        <begin position="20"/>
        <end position="37"/>
    </location>
</feature>
<keyword evidence="1" id="KW-0472">Membrane</keyword>
<keyword evidence="1" id="KW-1133">Transmembrane helix</keyword>
<reference evidence="2" key="1">
    <citation type="submission" date="1997-11" db="EMBL/GenBank/DDBJ databases">
        <title>Plasmids of the red algae Gracilaria and Gracilariopsis (Gracilariales): Molecular characterization and cellular localization.</title>
        <authorList>
            <person name="Goff L.J."/>
            <person name="Moon D.A."/>
        </authorList>
    </citation>
    <scope>NUCLEOTIDE SEQUENCE</scope>
    <source>
        <plasmid evidence="2">Gch7220</plasmid>
    </source>
</reference>
<geneLocation type="plasmid" evidence="2">
    <name>Gch7220</name>
</geneLocation>
<sequence length="70" mass="8035">MKSNNSSPNDNSISSKKNRLFLYFLLYSLMNKMGSVVKKTYSIYSIDSNLCGNCVILNVLFNICICSYRY</sequence>
<keyword evidence="1" id="KW-0812">Transmembrane</keyword>